<dbReference type="InterPro" id="IPR013785">
    <property type="entry name" value="Aldolase_TIM"/>
</dbReference>
<keyword evidence="5" id="KW-0560">Oxidoreductase</keyword>
<dbReference type="RefSeq" id="WP_136778013.1">
    <property type="nucleotide sequence ID" value="NZ_SUPK01000005.1"/>
</dbReference>
<dbReference type="GO" id="GO:0050661">
    <property type="term" value="F:NADP binding"/>
    <property type="evidence" value="ECO:0007669"/>
    <property type="project" value="InterPro"/>
</dbReference>
<reference evidence="7 8" key="1">
    <citation type="submission" date="2019-04" db="EMBL/GenBank/DDBJ databases">
        <title>Cohnella sp. nov., isolated from soil.</title>
        <authorList>
            <person name="Kim W."/>
        </authorList>
    </citation>
    <scope>NUCLEOTIDE SEQUENCE [LARGE SCALE GENOMIC DNA]</scope>
    <source>
        <strain evidence="7 8">CAU 1483</strain>
    </source>
</reference>
<keyword evidence="4" id="KW-0521">NADP</keyword>
<evidence type="ECO:0000313" key="7">
    <source>
        <dbReference type="EMBL" id="TJY41878.1"/>
    </source>
</evidence>
<feature type="domain" description="NADH:flavin oxidoreductase/NADH oxidase N-terminal" evidence="6">
    <location>
        <begin position="4"/>
        <end position="322"/>
    </location>
</feature>
<comment type="caution">
    <text evidence="7">The sequence shown here is derived from an EMBL/GenBank/DDBJ whole genome shotgun (WGS) entry which is preliminary data.</text>
</comment>
<evidence type="ECO:0000259" key="6">
    <source>
        <dbReference type="Pfam" id="PF00724"/>
    </source>
</evidence>
<dbReference type="AlphaFoldDB" id="A0A4U0FBB1"/>
<proteinExistence type="predicted"/>
<dbReference type="InterPro" id="IPR044152">
    <property type="entry name" value="YqjM-like"/>
</dbReference>
<dbReference type="SUPFAM" id="SSF51395">
    <property type="entry name" value="FMN-linked oxidoreductases"/>
    <property type="match status" value="1"/>
</dbReference>
<evidence type="ECO:0000256" key="1">
    <source>
        <dbReference type="ARBA" id="ARBA00001917"/>
    </source>
</evidence>
<keyword evidence="3" id="KW-0288">FMN</keyword>
<dbReference type="GO" id="GO:0003959">
    <property type="term" value="F:NADPH dehydrogenase activity"/>
    <property type="evidence" value="ECO:0007669"/>
    <property type="project" value="InterPro"/>
</dbReference>
<dbReference type="Pfam" id="PF00724">
    <property type="entry name" value="Oxidored_FMN"/>
    <property type="match status" value="1"/>
</dbReference>
<organism evidence="7 8">
    <name type="scientific">Cohnella pontilimi</name>
    <dbReference type="NCBI Taxonomy" id="2564100"/>
    <lineage>
        <taxon>Bacteria</taxon>
        <taxon>Bacillati</taxon>
        <taxon>Bacillota</taxon>
        <taxon>Bacilli</taxon>
        <taxon>Bacillales</taxon>
        <taxon>Paenibacillaceae</taxon>
        <taxon>Cohnella</taxon>
    </lineage>
</organism>
<accession>A0A4U0FBB1</accession>
<evidence type="ECO:0000256" key="5">
    <source>
        <dbReference type="ARBA" id="ARBA00023002"/>
    </source>
</evidence>
<name>A0A4U0FBB1_9BACL</name>
<dbReference type="PANTHER" id="PTHR43303:SF4">
    <property type="entry name" value="NADPH DEHYDROGENASE C23G7.10C-RELATED"/>
    <property type="match status" value="1"/>
</dbReference>
<dbReference type="EMBL" id="SUPK01000005">
    <property type="protein sequence ID" value="TJY41878.1"/>
    <property type="molecule type" value="Genomic_DNA"/>
</dbReference>
<keyword evidence="2" id="KW-0285">Flavoprotein</keyword>
<gene>
    <name evidence="7" type="ORF">E5161_11795</name>
</gene>
<sequence length="340" mass="37491">MSHLSQPYKLKSLELKNRIVMSPMCQYSVDAQDGAPNDWHFVHYTSRAIGGTGLIIVEMTDVDPDGRITNGDLGLWSDEQIPAFRRIIQEMKRYGAKTAIQIAHAGRKAMDAEVPVGPSDIAFLPNGKQPRALTTEETWQMIEKFGQAARRAVEAGVDTIELHGAHGYLIHQFHSPGINNRQDEFGQDSAKFGVEVIKAVKKQLPPDMPLLMRISAIEYMAGGYGLEHSIELCRRYREAGVDLFDVSTGGESGPAGDRRPGNFPGYQLPFGRAIKEKLGVPVMTVGMMEEPALAEHALATGDADLVAVARGMLRNPYWAVDALRKLDGKAEVAKQYERAY</sequence>
<evidence type="ECO:0000256" key="3">
    <source>
        <dbReference type="ARBA" id="ARBA00022643"/>
    </source>
</evidence>
<dbReference type="PANTHER" id="PTHR43303">
    <property type="entry name" value="NADPH DEHYDROGENASE C23G7.10C-RELATED"/>
    <property type="match status" value="1"/>
</dbReference>
<keyword evidence="8" id="KW-1185">Reference proteome</keyword>
<evidence type="ECO:0000256" key="4">
    <source>
        <dbReference type="ARBA" id="ARBA00022857"/>
    </source>
</evidence>
<evidence type="ECO:0000313" key="8">
    <source>
        <dbReference type="Proteomes" id="UP000309673"/>
    </source>
</evidence>
<dbReference type="GO" id="GO:0010181">
    <property type="term" value="F:FMN binding"/>
    <property type="evidence" value="ECO:0007669"/>
    <property type="project" value="InterPro"/>
</dbReference>
<dbReference type="Proteomes" id="UP000309673">
    <property type="component" value="Unassembled WGS sequence"/>
</dbReference>
<comment type="cofactor">
    <cofactor evidence="1">
        <name>FMN</name>
        <dbReference type="ChEBI" id="CHEBI:58210"/>
    </cofactor>
</comment>
<evidence type="ECO:0000256" key="2">
    <source>
        <dbReference type="ARBA" id="ARBA00022630"/>
    </source>
</evidence>
<protein>
    <submittedName>
        <fullName evidence="7">NADH:flavin oxidoreductase/NADH oxidase</fullName>
    </submittedName>
</protein>
<dbReference type="Gene3D" id="3.20.20.70">
    <property type="entry name" value="Aldolase class I"/>
    <property type="match status" value="1"/>
</dbReference>
<dbReference type="CDD" id="cd02932">
    <property type="entry name" value="OYE_YqiM_FMN"/>
    <property type="match status" value="1"/>
</dbReference>
<dbReference type="OrthoDB" id="9772736at2"/>
<dbReference type="InterPro" id="IPR001155">
    <property type="entry name" value="OxRdtase_FMN_N"/>
</dbReference>